<dbReference type="Gene3D" id="1.10.1510.10">
    <property type="entry name" value="Uncharacterised protein YqeY/AIM41 PF09424, N-terminal domain"/>
    <property type="match status" value="1"/>
</dbReference>
<reference evidence="1 2" key="1">
    <citation type="submission" date="2016-10" db="EMBL/GenBank/DDBJ databases">
        <authorList>
            <person name="de Groot N.N."/>
        </authorList>
    </citation>
    <scope>NUCLEOTIDE SEQUENCE [LARGE SCALE GENOMIC DNA]</scope>
    <source>
        <strain evidence="1 2">DSM 23581</strain>
    </source>
</reference>
<dbReference type="GO" id="GO:0016884">
    <property type="term" value="F:carbon-nitrogen ligase activity, with glutamine as amido-N-donor"/>
    <property type="evidence" value="ECO:0007669"/>
    <property type="project" value="InterPro"/>
</dbReference>
<evidence type="ECO:0000313" key="2">
    <source>
        <dbReference type="Proteomes" id="UP000198820"/>
    </source>
</evidence>
<sequence>MALEKQVMDKMKAAMKAKDTVALASLRSIKNEIIKAKTSGDSTGELTDDEELKLLQRLVKQRKESAEVYKEQNRPELADAELAEAKIIEEFLPAQLSDEEIKNEVEAIILETRADSMKDMGKVMGIASKRLAGKADGKTISKHVKSSLS</sequence>
<gene>
    <name evidence="1" type="ORF">SAMN05421540_103288</name>
</gene>
<dbReference type="EMBL" id="FNQF01000003">
    <property type="protein sequence ID" value="SEA16096.1"/>
    <property type="molecule type" value="Genomic_DNA"/>
</dbReference>
<dbReference type="SUPFAM" id="SSF89095">
    <property type="entry name" value="GatB/YqeY motif"/>
    <property type="match status" value="1"/>
</dbReference>
<dbReference type="InterPro" id="IPR023168">
    <property type="entry name" value="GatB_Yqey_C_2"/>
</dbReference>
<organism evidence="1 2">
    <name type="scientific">Psychroflexus halocasei</name>
    <dbReference type="NCBI Taxonomy" id="908615"/>
    <lineage>
        <taxon>Bacteria</taxon>
        <taxon>Pseudomonadati</taxon>
        <taxon>Bacteroidota</taxon>
        <taxon>Flavobacteriia</taxon>
        <taxon>Flavobacteriales</taxon>
        <taxon>Flavobacteriaceae</taxon>
        <taxon>Psychroflexus</taxon>
    </lineage>
</organism>
<dbReference type="PANTHER" id="PTHR28055">
    <property type="entry name" value="ALTERED INHERITANCE OF MITOCHONDRIA PROTEIN 41, MITOCHONDRIAL"/>
    <property type="match status" value="1"/>
</dbReference>
<dbReference type="Gene3D" id="1.10.10.410">
    <property type="match status" value="1"/>
</dbReference>
<protein>
    <recommendedName>
        <fullName evidence="3">Glutamyl-tRNA amidotransferase</fullName>
    </recommendedName>
</protein>
<evidence type="ECO:0008006" key="3">
    <source>
        <dbReference type="Google" id="ProtNLM"/>
    </source>
</evidence>
<dbReference type="Proteomes" id="UP000198820">
    <property type="component" value="Unassembled WGS sequence"/>
</dbReference>
<proteinExistence type="predicted"/>
<dbReference type="RefSeq" id="WP_093241088.1">
    <property type="nucleotide sequence ID" value="NZ_FNQF01000003.1"/>
</dbReference>
<evidence type="ECO:0000313" key="1">
    <source>
        <dbReference type="EMBL" id="SEA16096.1"/>
    </source>
</evidence>
<dbReference type="AlphaFoldDB" id="A0A1H3YXA8"/>
<accession>A0A1H3YXA8</accession>
<dbReference type="Pfam" id="PF09424">
    <property type="entry name" value="YqeY"/>
    <property type="match status" value="1"/>
</dbReference>
<dbReference type="InterPro" id="IPR003789">
    <property type="entry name" value="Asn/Gln_tRNA_amidoTrase-B-like"/>
</dbReference>
<dbReference type="STRING" id="908615.SAMN05421540_103288"/>
<keyword evidence="2" id="KW-1185">Reference proteome</keyword>
<dbReference type="PANTHER" id="PTHR28055:SF1">
    <property type="entry name" value="ALTERED INHERITANCE OF MITOCHONDRIA PROTEIN 41, MITOCHONDRIAL"/>
    <property type="match status" value="1"/>
</dbReference>
<name>A0A1H3YXA8_9FLAO</name>
<dbReference type="InterPro" id="IPR019004">
    <property type="entry name" value="YqeY/Aim41"/>
</dbReference>
<dbReference type="InterPro" id="IPR042184">
    <property type="entry name" value="YqeY/Aim41_N"/>
</dbReference>